<proteinExistence type="predicted"/>
<dbReference type="Proteomes" id="UP000036338">
    <property type="component" value="Unassembled WGS sequence"/>
</dbReference>
<reference evidence="1 2" key="1">
    <citation type="submission" date="2015-05" db="EMBL/GenBank/DDBJ databases">
        <title>Draft genome of Burkholderia cepacia LK29.</title>
        <authorList>
            <person name="Chan X.Y."/>
        </authorList>
    </citation>
    <scope>NUCLEOTIDE SEQUENCE [LARGE SCALE GENOMIC DNA]</scope>
    <source>
        <strain evidence="1 2">LK29</strain>
    </source>
</reference>
<protein>
    <submittedName>
        <fullName evidence="1">Uncharacterized protein</fullName>
    </submittedName>
</protein>
<evidence type="ECO:0000313" key="2">
    <source>
        <dbReference type="Proteomes" id="UP000036338"/>
    </source>
</evidence>
<gene>
    <name evidence="1" type="ORF">VL15_08665</name>
</gene>
<comment type="caution">
    <text evidence="1">The sequence shown here is derived from an EMBL/GenBank/DDBJ whole genome shotgun (WGS) entry which is preliminary data.</text>
</comment>
<sequence>MYKAELIDRRTWKTRESECEPGAQLEKETCDVLRERAFDVALLGVLGQTEKVEDSGGLERVATRINAYQSAPKIITNQINCFLTGASIVPQ</sequence>
<dbReference type="PATRIC" id="fig|292.27.peg.1318"/>
<dbReference type="AlphaFoldDB" id="A0A0J5XC87"/>
<dbReference type="EMBL" id="LDWR01000014">
    <property type="protein sequence ID" value="KML60457.1"/>
    <property type="molecule type" value="Genomic_DNA"/>
</dbReference>
<name>A0A0J5XC87_BURCE</name>
<evidence type="ECO:0000313" key="1">
    <source>
        <dbReference type="EMBL" id="KML60457.1"/>
    </source>
</evidence>
<accession>A0A0J5XC87</accession>
<organism evidence="1 2">
    <name type="scientific">Burkholderia cepacia</name>
    <name type="common">Pseudomonas cepacia</name>
    <dbReference type="NCBI Taxonomy" id="292"/>
    <lineage>
        <taxon>Bacteria</taxon>
        <taxon>Pseudomonadati</taxon>
        <taxon>Pseudomonadota</taxon>
        <taxon>Betaproteobacteria</taxon>
        <taxon>Burkholderiales</taxon>
        <taxon>Burkholderiaceae</taxon>
        <taxon>Burkholderia</taxon>
        <taxon>Burkholderia cepacia complex</taxon>
    </lineage>
</organism>